<organism evidence="7">
    <name type="scientific">marine sediment metagenome</name>
    <dbReference type="NCBI Taxonomy" id="412755"/>
    <lineage>
        <taxon>unclassified sequences</taxon>
        <taxon>metagenomes</taxon>
        <taxon>ecological metagenomes</taxon>
    </lineage>
</organism>
<keyword evidence="3" id="KW-0328">Glycosyltransferase</keyword>
<evidence type="ECO:0000256" key="1">
    <source>
        <dbReference type="ARBA" id="ARBA00004236"/>
    </source>
</evidence>
<evidence type="ECO:0000256" key="5">
    <source>
        <dbReference type="ARBA" id="ARBA00023136"/>
    </source>
</evidence>
<dbReference type="PANTHER" id="PTHR43646:SF2">
    <property type="entry name" value="GLYCOSYLTRANSFERASE 2-LIKE DOMAIN-CONTAINING PROTEIN"/>
    <property type="match status" value="1"/>
</dbReference>
<keyword evidence="5" id="KW-0472">Membrane</keyword>
<keyword evidence="4" id="KW-0808">Transferase</keyword>
<dbReference type="GO" id="GO:0005886">
    <property type="term" value="C:plasma membrane"/>
    <property type="evidence" value="ECO:0007669"/>
    <property type="project" value="UniProtKB-SubCell"/>
</dbReference>
<dbReference type="InterPro" id="IPR029044">
    <property type="entry name" value="Nucleotide-diphossugar_trans"/>
</dbReference>
<feature type="non-terminal residue" evidence="7">
    <location>
        <position position="279"/>
    </location>
</feature>
<dbReference type="SUPFAM" id="SSF53448">
    <property type="entry name" value="Nucleotide-diphospho-sugar transferases"/>
    <property type="match status" value="1"/>
</dbReference>
<evidence type="ECO:0000259" key="6">
    <source>
        <dbReference type="Pfam" id="PF00535"/>
    </source>
</evidence>
<dbReference type="Pfam" id="PF00535">
    <property type="entry name" value="Glycos_transf_2"/>
    <property type="match status" value="1"/>
</dbReference>
<dbReference type="Gene3D" id="3.90.550.10">
    <property type="entry name" value="Spore Coat Polysaccharide Biosynthesis Protein SpsA, Chain A"/>
    <property type="match status" value="1"/>
</dbReference>
<dbReference type="GO" id="GO:0016757">
    <property type="term" value="F:glycosyltransferase activity"/>
    <property type="evidence" value="ECO:0007669"/>
    <property type="project" value="UniProtKB-KW"/>
</dbReference>
<proteinExistence type="predicted"/>
<accession>X0UZ03</accession>
<evidence type="ECO:0000313" key="7">
    <source>
        <dbReference type="EMBL" id="GAF93650.1"/>
    </source>
</evidence>
<comment type="subcellular location">
    <subcellularLocation>
        <location evidence="1">Cell membrane</location>
    </subcellularLocation>
</comment>
<dbReference type="PANTHER" id="PTHR43646">
    <property type="entry name" value="GLYCOSYLTRANSFERASE"/>
    <property type="match status" value="1"/>
</dbReference>
<evidence type="ECO:0000256" key="4">
    <source>
        <dbReference type="ARBA" id="ARBA00022679"/>
    </source>
</evidence>
<protein>
    <recommendedName>
        <fullName evidence="6">Glycosyltransferase 2-like domain-containing protein</fullName>
    </recommendedName>
</protein>
<name>X0UZ03_9ZZZZ</name>
<sequence length="279" mass="31008">VFVAAKDEQENIERCVRSLLAQDYPNFALTVCNDRSDDRTGEIVAKIAEEDSRLRLLNIEHLPDGWCGKNNAMQIGIAGTDGEWICMGDADCEQTSNRTLSVAMRYAQDVEADLLSVLPNLEMLGFWENVIQPVCSGVLMIWFKPAKVNSPDKPNAYANGAFMLMKRSAYEAIGTHAEVKGEVNEDMHMASRIKQAGLNLKVARNVGLYNVRMYTSLKQMLRGWGRIFFGTFGTVRRLTATLLVLLLTSLMPYAVTILGLSLASYSGWWLACGQGRIQA</sequence>
<dbReference type="InterPro" id="IPR001173">
    <property type="entry name" value="Glyco_trans_2-like"/>
</dbReference>
<gene>
    <name evidence="7" type="ORF">S01H1_27945</name>
</gene>
<dbReference type="AlphaFoldDB" id="X0UZ03"/>
<evidence type="ECO:0000256" key="2">
    <source>
        <dbReference type="ARBA" id="ARBA00022475"/>
    </source>
</evidence>
<feature type="non-terminal residue" evidence="7">
    <location>
        <position position="1"/>
    </location>
</feature>
<evidence type="ECO:0000256" key="3">
    <source>
        <dbReference type="ARBA" id="ARBA00022676"/>
    </source>
</evidence>
<reference evidence="7" key="1">
    <citation type="journal article" date="2014" name="Front. Microbiol.">
        <title>High frequency of phylogenetically diverse reductive dehalogenase-homologous genes in deep subseafloor sedimentary metagenomes.</title>
        <authorList>
            <person name="Kawai M."/>
            <person name="Futagami T."/>
            <person name="Toyoda A."/>
            <person name="Takaki Y."/>
            <person name="Nishi S."/>
            <person name="Hori S."/>
            <person name="Arai W."/>
            <person name="Tsubouchi T."/>
            <person name="Morono Y."/>
            <person name="Uchiyama I."/>
            <person name="Ito T."/>
            <person name="Fujiyama A."/>
            <person name="Inagaki F."/>
            <person name="Takami H."/>
        </authorList>
    </citation>
    <scope>NUCLEOTIDE SEQUENCE</scope>
    <source>
        <strain evidence="7">Expedition CK06-06</strain>
    </source>
</reference>
<dbReference type="EMBL" id="BARS01017049">
    <property type="protein sequence ID" value="GAF93650.1"/>
    <property type="molecule type" value="Genomic_DNA"/>
</dbReference>
<keyword evidence="2" id="KW-1003">Cell membrane</keyword>
<feature type="domain" description="Glycosyltransferase 2-like" evidence="6">
    <location>
        <begin position="1"/>
        <end position="173"/>
    </location>
</feature>
<comment type="caution">
    <text evidence="7">The sequence shown here is derived from an EMBL/GenBank/DDBJ whole genome shotgun (WGS) entry which is preliminary data.</text>
</comment>